<dbReference type="GO" id="GO:0016887">
    <property type="term" value="F:ATP hydrolysis activity"/>
    <property type="evidence" value="ECO:0007669"/>
    <property type="project" value="InterPro"/>
</dbReference>
<sequence length="255" mass="28172">MSQQQTKISARNVQVWYGDTHAIKDVSVEIADKTTTAFIGPSGCGKSTFLRCINRMNDTIPAARIEGDIEIDGEDIYDRRVDPVRLRAKVGMVFQKPNPFPKSIYDNVAYGPRIHGLARGRAELDAIVEKALRRAALWNEVKDRLTAPGTGLSGGQQQRLCIARAVATEPEVLLMDEPCSALDPIATAQVEELIDELRQNYSVVIVTHSMQQAARVSQKTAFFHLGHLVEFGDTATIFTNPEDSRTESYISGRIG</sequence>
<evidence type="ECO:0000256" key="2">
    <source>
        <dbReference type="ARBA" id="ARBA00022592"/>
    </source>
</evidence>
<dbReference type="NCBIfam" id="TIGR00972">
    <property type="entry name" value="3a0107s01c2"/>
    <property type="match status" value="1"/>
</dbReference>
<evidence type="ECO:0000313" key="7">
    <source>
        <dbReference type="Proteomes" id="UP000003635"/>
    </source>
</evidence>
<dbReference type="InterPro" id="IPR003593">
    <property type="entry name" value="AAA+_ATPase"/>
</dbReference>
<dbReference type="GO" id="GO:0016020">
    <property type="term" value="C:membrane"/>
    <property type="evidence" value="ECO:0007669"/>
    <property type="project" value="InterPro"/>
</dbReference>
<evidence type="ECO:0000313" key="6">
    <source>
        <dbReference type="EMBL" id="EAR51003.1"/>
    </source>
</evidence>
<dbReference type="GO" id="GO:0035435">
    <property type="term" value="P:phosphate ion transmembrane transport"/>
    <property type="evidence" value="ECO:0007669"/>
    <property type="project" value="InterPro"/>
</dbReference>
<dbReference type="InterPro" id="IPR003439">
    <property type="entry name" value="ABC_transporter-like_ATP-bd"/>
</dbReference>
<dbReference type="GO" id="GO:0005524">
    <property type="term" value="F:ATP binding"/>
    <property type="evidence" value="ECO:0007669"/>
    <property type="project" value="UniProtKB-KW"/>
</dbReference>
<proteinExistence type="predicted"/>
<dbReference type="InterPro" id="IPR017871">
    <property type="entry name" value="ABC_transporter-like_CS"/>
</dbReference>
<organism evidence="6 7">
    <name type="scientific">Oceanicola granulosus (strain ATCC BAA-861 / DSM 15982 / KCTC 12143 / HTCC2516)</name>
    <dbReference type="NCBI Taxonomy" id="314256"/>
    <lineage>
        <taxon>Bacteria</taxon>
        <taxon>Pseudomonadati</taxon>
        <taxon>Pseudomonadota</taxon>
        <taxon>Alphaproteobacteria</taxon>
        <taxon>Rhodobacterales</taxon>
        <taxon>Roseobacteraceae</taxon>
        <taxon>Oceanicola</taxon>
    </lineage>
</organism>
<dbReference type="AlphaFoldDB" id="Q2CE57"/>
<gene>
    <name evidence="6" type="ORF">OG2516_03343</name>
</gene>
<dbReference type="PANTHER" id="PTHR43423">
    <property type="entry name" value="ABC TRANSPORTER I FAMILY MEMBER 17"/>
    <property type="match status" value="1"/>
</dbReference>
<dbReference type="SUPFAM" id="SSF52540">
    <property type="entry name" value="P-loop containing nucleoside triphosphate hydrolases"/>
    <property type="match status" value="1"/>
</dbReference>
<dbReference type="PANTHER" id="PTHR43423:SF1">
    <property type="entry name" value="ABC TRANSPORTER I FAMILY MEMBER 17"/>
    <property type="match status" value="1"/>
</dbReference>
<dbReference type="CDD" id="cd03260">
    <property type="entry name" value="ABC_PstB_phosphate_transporter"/>
    <property type="match status" value="1"/>
</dbReference>
<name>Q2CE57_OCEGH</name>
<dbReference type="STRING" id="314256.OG2516_03343"/>
<dbReference type="PROSITE" id="PS50893">
    <property type="entry name" value="ABC_TRANSPORTER_2"/>
    <property type="match status" value="1"/>
</dbReference>
<reference evidence="6 7" key="1">
    <citation type="journal article" date="2010" name="J. Bacteriol.">
        <title>Genome sequences of Oceanicola granulosus HTCC2516(T) and Oceanicola batsensis HTCC2597(TDelta).</title>
        <authorList>
            <person name="Thrash J.C."/>
            <person name="Cho J.C."/>
            <person name="Vergin K.L."/>
            <person name="Giovannoni S.J."/>
        </authorList>
    </citation>
    <scope>NUCLEOTIDE SEQUENCE [LARGE SCALE GENOMIC DNA]</scope>
    <source>
        <strain evidence="7">ATCC BAA-861 / DSM 15982 / KCTC 12143 / HTCC2516</strain>
    </source>
</reference>
<dbReference type="eggNOG" id="COG1117">
    <property type="taxonomic scope" value="Bacteria"/>
</dbReference>
<protein>
    <submittedName>
        <fullName evidence="6">Phosphate ABC transporter, ATP-binding protein</fullName>
    </submittedName>
</protein>
<accession>Q2CE57</accession>
<dbReference type="PROSITE" id="PS00211">
    <property type="entry name" value="ABC_TRANSPORTER_1"/>
    <property type="match status" value="1"/>
</dbReference>
<keyword evidence="1" id="KW-0813">Transport</keyword>
<keyword evidence="4 6" id="KW-0067">ATP-binding</keyword>
<keyword evidence="7" id="KW-1185">Reference proteome</keyword>
<dbReference type="Gene3D" id="3.40.50.300">
    <property type="entry name" value="P-loop containing nucleotide triphosphate hydrolases"/>
    <property type="match status" value="1"/>
</dbReference>
<evidence type="ECO:0000259" key="5">
    <source>
        <dbReference type="PROSITE" id="PS50893"/>
    </source>
</evidence>
<keyword evidence="2" id="KW-0592">Phosphate transport</keyword>
<comment type="caution">
    <text evidence="6">The sequence shown here is derived from an EMBL/GenBank/DDBJ whole genome shotgun (WGS) entry which is preliminary data.</text>
</comment>
<dbReference type="GO" id="GO:0005315">
    <property type="term" value="F:phosphate transmembrane transporter activity"/>
    <property type="evidence" value="ECO:0007669"/>
    <property type="project" value="InterPro"/>
</dbReference>
<dbReference type="InterPro" id="IPR005670">
    <property type="entry name" value="PstB-like"/>
</dbReference>
<evidence type="ECO:0000256" key="3">
    <source>
        <dbReference type="ARBA" id="ARBA00022741"/>
    </source>
</evidence>
<keyword evidence="3" id="KW-0547">Nucleotide-binding</keyword>
<dbReference type="EMBL" id="AAOT01000019">
    <property type="protein sequence ID" value="EAR51003.1"/>
    <property type="molecule type" value="Genomic_DNA"/>
</dbReference>
<dbReference type="InterPro" id="IPR027417">
    <property type="entry name" value="P-loop_NTPase"/>
</dbReference>
<dbReference type="Pfam" id="PF00005">
    <property type="entry name" value="ABC_tran"/>
    <property type="match status" value="1"/>
</dbReference>
<dbReference type="HOGENOM" id="CLU_000604_1_22_5"/>
<evidence type="ECO:0000256" key="1">
    <source>
        <dbReference type="ARBA" id="ARBA00022448"/>
    </source>
</evidence>
<feature type="domain" description="ABC transporter" evidence="5">
    <location>
        <begin position="8"/>
        <end position="250"/>
    </location>
</feature>
<dbReference type="SMART" id="SM00382">
    <property type="entry name" value="AAA"/>
    <property type="match status" value="1"/>
</dbReference>
<dbReference type="Proteomes" id="UP000003635">
    <property type="component" value="Unassembled WGS sequence"/>
</dbReference>
<evidence type="ECO:0000256" key="4">
    <source>
        <dbReference type="ARBA" id="ARBA00022840"/>
    </source>
</evidence>